<evidence type="ECO:0000256" key="2">
    <source>
        <dbReference type="SAM" id="Phobius"/>
    </source>
</evidence>
<evidence type="ECO:0000256" key="1">
    <source>
        <dbReference type="SAM" id="MobiDB-lite"/>
    </source>
</evidence>
<organism evidence="3 4">
    <name type="scientific">Marasmius oreades</name>
    <name type="common">fairy-ring Marasmius</name>
    <dbReference type="NCBI Taxonomy" id="181124"/>
    <lineage>
        <taxon>Eukaryota</taxon>
        <taxon>Fungi</taxon>
        <taxon>Dikarya</taxon>
        <taxon>Basidiomycota</taxon>
        <taxon>Agaricomycotina</taxon>
        <taxon>Agaricomycetes</taxon>
        <taxon>Agaricomycetidae</taxon>
        <taxon>Agaricales</taxon>
        <taxon>Marasmiineae</taxon>
        <taxon>Marasmiaceae</taxon>
        <taxon>Marasmius</taxon>
    </lineage>
</organism>
<accession>A0A9P7UNM8</accession>
<sequence length="280" mass="29401">MAHTRSPQSPHNPVPAVGLAGCIMFTKGFSNTQRPQCPDDPASAVGLAGCTVFTKGFTSTSITKNVEHLLKGNSINNGYLIANAVFNGLLTALTAGRIYMISHEARKYLDAKLHSTYRTVVAIIIESGLLYPVALIIYIVILLKFDPDNQSLLPVDLSPLFMQAAGIAPTLIIVRALQGKTTDSVDQVVSANNHRTNNEPIMSTKSGIRFFGAGARAGGGGGGATTIGTITTDLGDLSDEFNHTVDLPNENHSSSGGSLSGDLEKGGQQKKGVLVTPAEV</sequence>
<reference evidence="3" key="1">
    <citation type="journal article" date="2021" name="Genome Biol. Evol.">
        <title>The assembled and annotated genome of the fairy-ring fungus Marasmius oreades.</title>
        <authorList>
            <person name="Hiltunen M."/>
            <person name="Ament-Velasquez S.L."/>
            <person name="Johannesson H."/>
        </authorList>
    </citation>
    <scope>NUCLEOTIDE SEQUENCE</scope>
    <source>
        <strain evidence="3">03SP1</strain>
    </source>
</reference>
<protein>
    <submittedName>
        <fullName evidence="3">Uncharacterized protein</fullName>
    </submittedName>
</protein>
<keyword evidence="2" id="KW-0472">Membrane</keyword>
<evidence type="ECO:0000313" key="3">
    <source>
        <dbReference type="EMBL" id="KAG7086149.1"/>
    </source>
</evidence>
<keyword evidence="4" id="KW-1185">Reference proteome</keyword>
<gene>
    <name evidence="3" type="ORF">E1B28_002109</name>
</gene>
<feature type="transmembrane region" description="Helical" evidence="2">
    <location>
        <begin position="120"/>
        <end position="145"/>
    </location>
</feature>
<evidence type="ECO:0000313" key="4">
    <source>
        <dbReference type="Proteomes" id="UP001049176"/>
    </source>
</evidence>
<dbReference type="GeneID" id="66071185"/>
<dbReference type="PROSITE" id="PS51257">
    <property type="entry name" value="PROKAR_LIPOPROTEIN"/>
    <property type="match status" value="1"/>
</dbReference>
<dbReference type="RefSeq" id="XP_043002620.1">
    <property type="nucleotide sequence ID" value="XM_043159022.1"/>
</dbReference>
<dbReference type="EMBL" id="CM032190">
    <property type="protein sequence ID" value="KAG7086149.1"/>
    <property type="molecule type" value="Genomic_DNA"/>
</dbReference>
<feature type="transmembrane region" description="Helical" evidence="2">
    <location>
        <begin position="157"/>
        <end position="177"/>
    </location>
</feature>
<dbReference type="Proteomes" id="UP001049176">
    <property type="component" value="Chromosome 10"/>
</dbReference>
<feature type="transmembrane region" description="Helical" evidence="2">
    <location>
        <begin position="79"/>
        <end position="99"/>
    </location>
</feature>
<name>A0A9P7UNM8_9AGAR</name>
<keyword evidence="2" id="KW-0812">Transmembrane</keyword>
<feature type="region of interest" description="Disordered" evidence="1">
    <location>
        <begin position="241"/>
        <end position="280"/>
    </location>
</feature>
<dbReference type="OrthoDB" id="3265563at2759"/>
<comment type="caution">
    <text evidence="3">The sequence shown here is derived from an EMBL/GenBank/DDBJ whole genome shotgun (WGS) entry which is preliminary data.</text>
</comment>
<keyword evidence="2" id="KW-1133">Transmembrane helix</keyword>
<proteinExistence type="predicted"/>
<dbReference type="AlphaFoldDB" id="A0A9P7UNM8"/>
<dbReference type="KEGG" id="more:E1B28_002109"/>